<dbReference type="InParanoid" id="A0A540VDU4"/>
<feature type="transmembrane region" description="Helical" evidence="1">
    <location>
        <begin position="332"/>
        <end position="350"/>
    </location>
</feature>
<protein>
    <recommendedName>
        <fullName evidence="4">Glycosyltransferase RgtA/B/C/D-like domain-containing protein</fullName>
    </recommendedName>
</protein>
<keyword evidence="3" id="KW-1185">Reference proteome</keyword>
<feature type="transmembrane region" description="Helical" evidence="1">
    <location>
        <begin position="116"/>
        <end position="134"/>
    </location>
</feature>
<dbReference type="AlphaFoldDB" id="A0A540VDU4"/>
<name>A0A540VDU4_9CHLR</name>
<organism evidence="2 3">
    <name type="scientific">Litorilinea aerophila</name>
    <dbReference type="NCBI Taxonomy" id="1204385"/>
    <lineage>
        <taxon>Bacteria</taxon>
        <taxon>Bacillati</taxon>
        <taxon>Chloroflexota</taxon>
        <taxon>Caldilineae</taxon>
        <taxon>Caldilineales</taxon>
        <taxon>Caldilineaceae</taxon>
        <taxon>Litorilinea</taxon>
    </lineage>
</organism>
<evidence type="ECO:0000313" key="3">
    <source>
        <dbReference type="Proteomes" id="UP000317371"/>
    </source>
</evidence>
<keyword evidence="1" id="KW-0812">Transmembrane</keyword>
<keyword evidence="1" id="KW-1133">Transmembrane helix</keyword>
<proteinExistence type="predicted"/>
<evidence type="ECO:0000256" key="1">
    <source>
        <dbReference type="SAM" id="Phobius"/>
    </source>
</evidence>
<feature type="transmembrane region" description="Helical" evidence="1">
    <location>
        <begin position="178"/>
        <end position="196"/>
    </location>
</feature>
<feature type="transmembrane region" description="Helical" evidence="1">
    <location>
        <begin position="357"/>
        <end position="375"/>
    </location>
</feature>
<evidence type="ECO:0000313" key="2">
    <source>
        <dbReference type="EMBL" id="TQE94926.1"/>
    </source>
</evidence>
<dbReference type="Proteomes" id="UP000317371">
    <property type="component" value="Unassembled WGS sequence"/>
</dbReference>
<evidence type="ECO:0008006" key="4">
    <source>
        <dbReference type="Google" id="ProtNLM"/>
    </source>
</evidence>
<dbReference type="EMBL" id="VIGC01000018">
    <property type="protein sequence ID" value="TQE94926.1"/>
    <property type="molecule type" value="Genomic_DNA"/>
</dbReference>
<accession>A0A540VDU4</accession>
<feature type="transmembrane region" description="Helical" evidence="1">
    <location>
        <begin position="84"/>
        <end position="104"/>
    </location>
</feature>
<feature type="transmembrane region" description="Helical" evidence="1">
    <location>
        <begin position="260"/>
        <end position="279"/>
    </location>
</feature>
<dbReference type="RefSeq" id="WP_141610778.1">
    <property type="nucleotide sequence ID" value="NZ_VIGC02000018.1"/>
</dbReference>
<keyword evidence="1" id="KW-0472">Membrane</keyword>
<comment type="caution">
    <text evidence="2">The sequence shown here is derived from an EMBL/GenBank/DDBJ whole genome shotgun (WGS) entry which is preliminary data.</text>
</comment>
<feature type="transmembrane region" description="Helical" evidence="1">
    <location>
        <begin position="291"/>
        <end position="312"/>
    </location>
</feature>
<dbReference type="OrthoDB" id="165958at2"/>
<sequence>MNSVNRSAVRLGFWAVLLLGVFAWAPATYPGYWKSLEGFVPVFNVEASSAIASVATVPDLWRGTGRAAFLLAQPLLLMGVSPVAAVRALFILAFLLGGLGVYIWLEPRLGDRAAGLAGLAYMLLPPLLATVYVRGSLGDALIAGLLPLALAGTAIYAESRAPSAAAIGVLSILWMWRIQAGLAVFATLLLLLYALLVERHPLAGLVVAVSGAAGLVSLVPLWAVQAPPVEPFGQHFLYLHQLLVGQWTVAPSVAGWQDRYPFQLGFAVWGLASVGFWLWRVDRVRLPLAQWRRLLLFSFGGAAILLGLTLGISQPLWEWTRASRLLSYPWQLLIVAAPLLAVVTASAVALSPVFQRPLLWTALVALVVLSSYPYLTADYTRYQPPERPVAIVGERQELVLLEAHLTQDPRHAVAELSVTWQVLHPLAFDYNVFFQALAPGENGLHVVAQLDTQPLQGKRPATTWQVGEILEDHYRLDLSQVADLLQEDPGRLQFYFGYYDWRDGSRLPVDGGIDDKLVFHGER</sequence>
<gene>
    <name evidence="2" type="ORF">FKZ61_14040</name>
</gene>
<feature type="transmembrane region" description="Helical" evidence="1">
    <location>
        <begin position="202"/>
        <end position="224"/>
    </location>
</feature>
<reference evidence="2 3" key="1">
    <citation type="submission" date="2019-06" db="EMBL/GenBank/DDBJ databases">
        <title>Genome sequence of Litorilinea aerophila BAA-2444.</title>
        <authorList>
            <person name="Maclea K.S."/>
            <person name="Maurais E.G."/>
            <person name="Iannazzi L.C."/>
        </authorList>
    </citation>
    <scope>NUCLEOTIDE SEQUENCE [LARGE SCALE GENOMIC DNA]</scope>
    <source>
        <strain evidence="2 3">ATCC BAA-2444</strain>
    </source>
</reference>